<keyword evidence="2" id="KW-1185">Reference proteome</keyword>
<accession>B4LJZ3</accession>
<dbReference type="HOGENOM" id="CLU_1385477_0_0_1"/>
<dbReference type="EMBL" id="CH940648">
    <property type="protein sequence ID" value="EDW61647.2"/>
    <property type="molecule type" value="Genomic_DNA"/>
</dbReference>
<reference evidence="1 2" key="1">
    <citation type="journal article" date="2007" name="Nature">
        <title>Evolution of genes and genomes on the Drosophila phylogeny.</title>
        <authorList>
            <consortium name="Drosophila 12 Genomes Consortium"/>
            <person name="Clark A.G."/>
            <person name="Eisen M.B."/>
            <person name="Smith D.R."/>
            <person name="Bergman C.M."/>
            <person name="Oliver B."/>
            <person name="Markow T.A."/>
            <person name="Kaufman T.C."/>
            <person name="Kellis M."/>
            <person name="Gelbart W."/>
            <person name="Iyer V.N."/>
            <person name="Pollard D.A."/>
            <person name="Sackton T.B."/>
            <person name="Larracuente A.M."/>
            <person name="Singh N.D."/>
            <person name="Abad J.P."/>
            <person name="Abt D.N."/>
            <person name="Adryan B."/>
            <person name="Aguade M."/>
            <person name="Akashi H."/>
            <person name="Anderson W.W."/>
            <person name="Aquadro C.F."/>
            <person name="Ardell D.H."/>
            <person name="Arguello R."/>
            <person name="Artieri C.G."/>
            <person name="Barbash D.A."/>
            <person name="Barker D."/>
            <person name="Barsanti P."/>
            <person name="Batterham P."/>
            <person name="Batzoglou S."/>
            <person name="Begun D."/>
            <person name="Bhutkar A."/>
            <person name="Blanco E."/>
            <person name="Bosak S.A."/>
            <person name="Bradley R.K."/>
            <person name="Brand A.D."/>
            <person name="Brent M.R."/>
            <person name="Brooks A.N."/>
            <person name="Brown R.H."/>
            <person name="Butlin R.K."/>
            <person name="Caggese C."/>
            <person name="Calvi B.R."/>
            <person name="Bernardo de Carvalho A."/>
            <person name="Caspi A."/>
            <person name="Castrezana S."/>
            <person name="Celniker S.E."/>
            <person name="Chang J.L."/>
            <person name="Chapple C."/>
            <person name="Chatterji S."/>
            <person name="Chinwalla A."/>
            <person name="Civetta A."/>
            <person name="Clifton S.W."/>
            <person name="Comeron J.M."/>
            <person name="Costello J.C."/>
            <person name="Coyne J.A."/>
            <person name="Daub J."/>
            <person name="David R.G."/>
            <person name="Delcher A.L."/>
            <person name="Delehaunty K."/>
            <person name="Do C.B."/>
            <person name="Ebling H."/>
            <person name="Edwards K."/>
            <person name="Eickbush T."/>
            <person name="Evans J.D."/>
            <person name="Filipski A."/>
            <person name="Findeiss S."/>
            <person name="Freyhult E."/>
            <person name="Fulton L."/>
            <person name="Fulton R."/>
            <person name="Garcia A.C."/>
            <person name="Gardiner A."/>
            <person name="Garfield D.A."/>
            <person name="Garvin B.E."/>
            <person name="Gibson G."/>
            <person name="Gilbert D."/>
            <person name="Gnerre S."/>
            <person name="Godfrey J."/>
            <person name="Good R."/>
            <person name="Gotea V."/>
            <person name="Gravely B."/>
            <person name="Greenberg A.J."/>
            <person name="Griffiths-Jones S."/>
            <person name="Gross S."/>
            <person name="Guigo R."/>
            <person name="Gustafson E.A."/>
            <person name="Haerty W."/>
            <person name="Hahn M.W."/>
            <person name="Halligan D.L."/>
            <person name="Halpern A.L."/>
            <person name="Halter G.M."/>
            <person name="Han M.V."/>
            <person name="Heger A."/>
            <person name="Hillier L."/>
            <person name="Hinrichs A.S."/>
            <person name="Holmes I."/>
            <person name="Hoskins R.A."/>
            <person name="Hubisz M.J."/>
            <person name="Hultmark D."/>
            <person name="Huntley M.A."/>
            <person name="Jaffe D.B."/>
            <person name="Jagadeeshan S."/>
            <person name="Jeck W.R."/>
            <person name="Johnson J."/>
            <person name="Jones C.D."/>
            <person name="Jordan W.C."/>
            <person name="Karpen G.H."/>
            <person name="Kataoka E."/>
            <person name="Keightley P.D."/>
            <person name="Kheradpour P."/>
            <person name="Kirkness E.F."/>
            <person name="Koerich L.B."/>
            <person name="Kristiansen K."/>
            <person name="Kudrna D."/>
            <person name="Kulathinal R.J."/>
            <person name="Kumar S."/>
            <person name="Kwok R."/>
            <person name="Lander E."/>
            <person name="Langley C.H."/>
            <person name="Lapoint R."/>
            <person name="Lazzaro B.P."/>
            <person name="Lee S.J."/>
            <person name="Levesque L."/>
            <person name="Li R."/>
            <person name="Lin C.F."/>
            <person name="Lin M.F."/>
            <person name="Lindblad-Toh K."/>
            <person name="Llopart A."/>
            <person name="Long M."/>
            <person name="Low L."/>
            <person name="Lozovsky E."/>
            <person name="Lu J."/>
            <person name="Luo M."/>
            <person name="Machado C.A."/>
            <person name="Makalowski W."/>
            <person name="Marzo M."/>
            <person name="Matsuda M."/>
            <person name="Matzkin L."/>
            <person name="McAllister B."/>
            <person name="McBride C.S."/>
            <person name="McKernan B."/>
            <person name="McKernan K."/>
            <person name="Mendez-Lago M."/>
            <person name="Minx P."/>
            <person name="Mollenhauer M.U."/>
            <person name="Montooth K."/>
            <person name="Mount S.M."/>
            <person name="Mu X."/>
            <person name="Myers E."/>
            <person name="Negre B."/>
            <person name="Newfeld S."/>
            <person name="Nielsen R."/>
            <person name="Noor M.A."/>
            <person name="O'Grady P."/>
            <person name="Pachter L."/>
            <person name="Papaceit M."/>
            <person name="Parisi M.J."/>
            <person name="Parisi M."/>
            <person name="Parts L."/>
            <person name="Pedersen J.S."/>
            <person name="Pesole G."/>
            <person name="Phillippy A.M."/>
            <person name="Ponting C.P."/>
            <person name="Pop M."/>
            <person name="Porcelli D."/>
            <person name="Powell J.R."/>
            <person name="Prohaska S."/>
            <person name="Pruitt K."/>
            <person name="Puig M."/>
            <person name="Quesneville H."/>
            <person name="Ram K.R."/>
            <person name="Rand D."/>
            <person name="Rasmussen M.D."/>
            <person name="Reed L.K."/>
            <person name="Reenan R."/>
            <person name="Reily A."/>
            <person name="Remington K.A."/>
            <person name="Rieger T.T."/>
            <person name="Ritchie M.G."/>
            <person name="Robin C."/>
            <person name="Rogers Y.H."/>
            <person name="Rohde C."/>
            <person name="Rozas J."/>
            <person name="Rubenfield M.J."/>
            <person name="Ruiz A."/>
            <person name="Russo S."/>
            <person name="Salzberg S.L."/>
            <person name="Sanchez-Gracia A."/>
            <person name="Saranga D.J."/>
            <person name="Sato H."/>
            <person name="Schaeffer S.W."/>
            <person name="Schatz M.C."/>
            <person name="Schlenke T."/>
            <person name="Schwartz R."/>
            <person name="Segarra C."/>
            <person name="Singh R.S."/>
            <person name="Sirot L."/>
            <person name="Sirota M."/>
            <person name="Sisneros N.B."/>
            <person name="Smith C.D."/>
            <person name="Smith T.F."/>
            <person name="Spieth J."/>
            <person name="Stage D.E."/>
            <person name="Stark A."/>
            <person name="Stephan W."/>
            <person name="Strausberg R.L."/>
            <person name="Strempel S."/>
            <person name="Sturgill D."/>
            <person name="Sutton G."/>
            <person name="Sutton G.G."/>
            <person name="Tao W."/>
            <person name="Teichmann S."/>
            <person name="Tobari Y.N."/>
            <person name="Tomimura Y."/>
            <person name="Tsolas J.M."/>
            <person name="Valente V.L."/>
            <person name="Venter E."/>
            <person name="Venter J.C."/>
            <person name="Vicario S."/>
            <person name="Vieira F.G."/>
            <person name="Vilella A.J."/>
            <person name="Villasante A."/>
            <person name="Walenz B."/>
            <person name="Wang J."/>
            <person name="Wasserman M."/>
            <person name="Watts T."/>
            <person name="Wilson D."/>
            <person name="Wilson R.K."/>
            <person name="Wing R.A."/>
            <person name="Wolfner M.F."/>
            <person name="Wong A."/>
            <person name="Wong G.K."/>
            <person name="Wu C.I."/>
            <person name="Wu G."/>
            <person name="Yamamoto D."/>
            <person name="Yang H.P."/>
            <person name="Yang S.P."/>
            <person name="Yorke J.A."/>
            <person name="Yoshida K."/>
            <person name="Zdobnov E."/>
            <person name="Zhang P."/>
            <person name="Zhang Y."/>
            <person name="Zimin A.V."/>
            <person name="Baldwin J."/>
            <person name="Abdouelleil A."/>
            <person name="Abdulkadir J."/>
            <person name="Abebe A."/>
            <person name="Abera B."/>
            <person name="Abreu J."/>
            <person name="Acer S.C."/>
            <person name="Aftuck L."/>
            <person name="Alexander A."/>
            <person name="An P."/>
            <person name="Anderson E."/>
            <person name="Anderson S."/>
            <person name="Arachi H."/>
            <person name="Azer M."/>
            <person name="Bachantsang P."/>
            <person name="Barry A."/>
            <person name="Bayul T."/>
            <person name="Berlin A."/>
            <person name="Bessette D."/>
            <person name="Bloom T."/>
            <person name="Blye J."/>
            <person name="Boguslavskiy L."/>
            <person name="Bonnet C."/>
            <person name="Boukhgalter B."/>
            <person name="Bourzgui I."/>
            <person name="Brown A."/>
            <person name="Cahill P."/>
            <person name="Channer S."/>
            <person name="Cheshatsang Y."/>
            <person name="Chuda L."/>
            <person name="Citroen M."/>
            <person name="Collymore A."/>
            <person name="Cooke P."/>
            <person name="Costello M."/>
            <person name="D'Aco K."/>
            <person name="Daza R."/>
            <person name="De Haan G."/>
            <person name="DeGray S."/>
            <person name="DeMaso C."/>
            <person name="Dhargay N."/>
            <person name="Dooley K."/>
            <person name="Dooley E."/>
            <person name="Doricent M."/>
            <person name="Dorje P."/>
            <person name="Dorjee K."/>
            <person name="Dupes A."/>
            <person name="Elong R."/>
            <person name="Falk J."/>
            <person name="Farina A."/>
            <person name="Faro S."/>
            <person name="Ferguson D."/>
            <person name="Fisher S."/>
            <person name="Foley C.D."/>
            <person name="Franke A."/>
            <person name="Friedrich D."/>
            <person name="Gadbois L."/>
            <person name="Gearin G."/>
            <person name="Gearin C.R."/>
            <person name="Giannoukos G."/>
            <person name="Goode T."/>
            <person name="Graham J."/>
            <person name="Grandbois E."/>
            <person name="Grewal S."/>
            <person name="Gyaltsen K."/>
            <person name="Hafez N."/>
            <person name="Hagos B."/>
            <person name="Hall J."/>
            <person name="Henson C."/>
            <person name="Hollinger A."/>
            <person name="Honan T."/>
            <person name="Huard M.D."/>
            <person name="Hughes L."/>
            <person name="Hurhula B."/>
            <person name="Husby M.E."/>
            <person name="Kamat A."/>
            <person name="Kanga B."/>
            <person name="Kashin S."/>
            <person name="Khazanovich D."/>
            <person name="Kisner P."/>
            <person name="Lance K."/>
            <person name="Lara M."/>
            <person name="Lee W."/>
            <person name="Lennon N."/>
            <person name="Letendre F."/>
            <person name="LeVine R."/>
            <person name="Lipovsky A."/>
            <person name="Liu X."/>
            <person name="Liu J."/>
            <person name="Liu S."/>
            <person name="Lokyitsang T."/>
            <person name="Lokyitsang Y."/>
            <person name="Lubonja R."/>
            <person name="Lui A."/>
            <person name="MacDonald P."/>
            <person name="Magnisalis V."/>
            <person name="Maru K."/>
            <person name="Matthews C."/>
            <person name="McCusker W."/>
            <person name="McDonough S."/>
            <person name="Mehta T."/>
            <person name="Meldrim J."/>
            <person name="Meneus L."/>
            <person name="Mihai O."/>
            <person name="Mihalev A."/>
            <person name="Mihova T."/>
            <person name="Mittelman R."/>
            <person name="Mlenga V."/>
            <person name="Montmayeur A."/>
            <person name="Mulrain L."/>
            <person name="Navidi A."/>
            <person name="Naylor J."/>
            <person name="Negash T."/>
            <person name="Nguyen T."/>
            <person name="Nguyen N."/>
            <person name="Nicol R."/>
            <person name="Norbu C."/>
            <person name="Norbu N."/>
            <person name="Novod N."/>
            <person name="O'Neill B."/>
            <person name="Osman S."/>
            <person name="Markiewicz E."/>
            <person name="Oyono O.L."/>
            <person name="Patti C."/>
            <person name="Phunkhang P."/>
            <person name="Pierre F."/>
            <person name="Priest M."/>
            <person name="Raghuraman S."/>
            <person name="Rege F."/>
            <person name="Reyes R."/>
            <person name="Rise C."/>
            <person name="Rogov P."/>
            <person name="Ross K."/>
            <person name="Ryan E."/>
            <person name="Settipalli S."/>
            <person name="Shea T."/>
            <person name="Sherpa N."/>
            <person name="Shi L."/>
            <person name="Shih D."/>
            <person name="Sparrow T."/>
            <person name="Spaulding J."/>
            <person name="Stalker J."/>
            <person name="Stange-Thomann N."/>
            <person name="Stavropoulos S."/>
            <person name="Stone C."/>
            <person name="Strader C."/>
            <person name="Tesfaye S."/>
            <person name="Thomson T."/>
            <person name="Thoulutsang Y."/>
            <person name="Thoulutsang D."/>
            <person name="Topham K."/>
            <person name="Topping I."/>
            <person name="Tsamla T."/>
            <person name="Vassiliev H."/>
            <person name="Vo A."/>
            <person name="Wangchuk T."/>
            <person name="Wangdi T."/>
            <person name="Weiand M."/>
            <person name="Wilkinson J."/>
            <person name="Wilson A."/>
            <person name="Yadav S."/>
            <person name="Young G."/>
            <person name="Yu Q."/>
            <person name="Zembek L."/>
            <person name="Zhong D."/>
            <person name="Zimmer A."/>
            <person name="Zwirko Z."/>
            <person name="Jaffe D.B."/>
            <person name="Alvarez P."/>
            <person name="Brockman W."/>
            <person name="Butler J."/>
            <person name="Chin C."/>
            <person name="Gnerre S."/>
            <person name="Grabherr M."/>
            <person name="Kleber M."/>
            <person name="Mauceli E."/>
            <person name="MacCallum I."/>
        </authorList>
    </citation>
    <scope>NUCLEOTIDE SEQUENCE [LARGE SCALE GENOMIC DNA]</scope>
    <source>
        <strain evidence="2">Tucson 15010-1051.87</strain>
    </source>
</reference>
<organism evidence="1 2">
    <name type="scientific">Drosophila virilis</name>
    <name type="common">Fruit fly</name>
    <dbReference type="NCBI Taxonomy" id="7244"/>
    <lineage>
        <taxon>Eukaryota</taxon>
        <taxon>Metazoa</taxon>
        <taxon>Ecdysozoa</taxon>
        <taxon>Arthropoda</taxon>
        <taxon>Hexapoda</taxon>
        <taxon>Insecta</taxon>
        <taxon>Pterygota</taxon>
        <taxon>Neoptera</taxon>
        <taxon>Endopterygota</taxon>
        <taxon>Diptera</taxon>
        <taxon>Brachycera</taxon>
        <taxon>Muscomorpha</taxon>
        <taxon>Ephydroidea</taxon>
        <taxon>Drosophilidae</taxon>
        <taxon>Drosophila</taxon>
    </lineage>
</organism>
<dbReference type="OrthoDB" id="8008339at2759"/>
<name>B4LJZ3_DROVI</name>
<dbReference type="InterPro" id="IPR010512">
    <property type="entry name" value="DUF1091"/>
</dbReference>
<dbReference type="AlphaFoldDB" id="B4LJZ3"/>
<evidence type="ECO:0000313" key="2">
    <source>
        <dbReference type="Proteomes" id="UP000008792"/>
    </source>
</evidence>
<dbReference type="PANTHER" id="PTHR20898:SF0">
    <property type="entry name" value="DAEDALUS ON 3-RELATED"/>
    <property type="match status" value="1"/>
</dbReference>
<dbReference type="PANTHER" id="PTHR20898">
    <property type="entry name" value="DAEDALUS ON 3-RELATED-RELATED"/>
    <property type="match status" value="1"/>
</dbReference>
<dbReference type="KEGG" id="dvi:6626049"/>
<gene>
    <name evidence="1" type="primary">Dvir\GJ20194</name>
    <name evidence="1" type="ORF">Dvir_GJ20194</name>
</gene>
<proteinExistence type="predicted"/>
<dbReference type="STRING" id="7244.B4LJZ3"/>
<sequence>MMFNNCSCSSDDPEKLLTHLNCSLGRSWRRRTFSIELKFRQPVTKFLVNMASVLPRVNGPDFTLFNLSDINGCQLLANKNQIPFIQLGRLTMESFSNVPKRCPFPKDELIYVRSFRSNMQNMPAFSFESDMHIHFAVLVNGNKIIKGFIQSRVQRHRSGKRDELL</sequence>
<dbReference type="SMART" id="SM00697">
    <property type="entry name" value="DM8"/>
    <property type="match status" value="1"/>
</dbReference>
<evidence type="ECO:0000313" key="1">
    <source>
        <dbReference type="EMBL" id="EDW61647.2"/>
    </source>
</evidence>
<dbReference type="Proteomes" id="UP000008792">
    <property type="component" value="Unassembled WGS sequence"/>
</dbReference>
<dbReference type="Pfam" id="PF06477">
    <property type="entry name" value="DUF1091"/>
    <property type="match status" value="1"/>
</dbReference>
<dbReference type="InParanoid" id="B4LJZ3"/>
<protein>
    <submittedName>
        <fullName evidence="1">Uncharacterized protein</fullName>
    </submittedName>
</protein>
<dbReference type="eggNOG" id="ENOG502TD1F">
    <property type="taxonomic scope" value="Eukaryota"/>
</dbReference>